<dbReference type="EMBL" id="AEYE02000014">
    <property type="protein sequence ID" value="EPE97704.1"/>
    <property type="molecule type" value="Genomic_DNA"/>
</dbReference>
<dbReference type="STRING" id="990285.RGCCGE502_12534"/>
<gene>
    <name evidence="1" type="ORF">RGCCGE502_12534</name>
</gene>
<evidence type="ECO:0000313" key="1">
    <source>
        <dbReference type="EMBL" id="EPE97704.1"/>
    </source>
</evidence>
<reference evidence="1 2" key="1">
    <citation type="journal article" date="2012" name="J. Bacteriol.">
        <title>Genome sequence of Rhizobium grahamii CCGE502, a broad-host-range symbiont with low nodulation competitiveness in Phaseolus vulgaris.</title>
        <authorList>
            <person name="Althabegoiti M.J."/>
            <person name="Lozano L."/>
            <person name="Torres-Tejerizo G."/>
            <person name="Ormeno-Orrillo E."/>
            <person name="Rogel M.A."/>
            <person name="Gonzalez V."/>
            <person name="Martinez-Romero E."/>
        </authorList>
    </citation>
    <scope>NUCLEOTIDE SEQUENCE [LARGE SCALE GENOMIC DNA]</scope>
    <source>
        <strain evidence="1 2">CCGE 502</strain>
    </source>
</reference>
<name>S3HG53_9HYPH</name>
<evidence type="ECO:0000313" key="2">
    <source>
        <dbReference type="Proteomes" id="UP000014411"/>
    </source>
</evidence>
<sequence>MARPITSKEIEAAYLFVRAFETGAATLEEDALSLCIEAHILLCQFEPHVAFEGAPAVRLSGVRKLDPNPLLNLTAYKFRILRSS</sequence>
<protein>
    <submittedName>
        <fullName evidence="1">Uncharacterized protein</fullName>
    </submittedName>
</protein>
<keyword evidence="2" id="KW-1185">Reference proteome</keyword>
<proteinExistence type="predicted"/>
<accession>S3HG53</accession>
<dbReference type="Proteomes" id="UP000014411">
    <property type="component" value="Unassembled WGS sequence"/>
</dbReference>
<comment type="caution">
    <text evidence="1">The sequence shown here is derived from an EMBL/GenBank/DDBJ whole genome shotgun (WGS) entry which is preliminary data.</text>
</comment>
<dbReference type="HOGENOM" id="CLU_2525213_0_0_5"/>
<dbReference type="AlphaFoldDB" id="S3HG53"/>
<organism evidence="1 2">
    <name type="scientific">Rhizobium grahamii CCGE 502</name>
    <dbReference type="NCBI Taxonomy" id="990285"/>
    <lineage>
        <taxon>Bacteria</taxon>
        <taxon>Pseudomonadati</taxon>
        <taxon>Pseudomonadota</taxon>
        <taxon>Alphaproteobacteria</taxon>
        <taxon>Hyphomicrobiales</taxon>
        <taxon>Rhizobiaceae</taxon>
        <taxon>Rhizobium/Agrobacterium group</taxon>
        <taxon>Rhizobium</taxon>
    </lineage>
</organism>